<dbReference type="Pfam" id="PF01740">
    <property type="entry name" value="STAS"/>
    <property type="match status" value="1"/>
</dbReference>
<dbReference type="InterPro" id="IPR036513">
    <property type="entry name" value="STAS_dom_sf"/>
</dbReference>
<dbReference type="InParanoid" id="H1Z119"/>
<gene>
    <name evidence="2" type="ORF">Metlim_0354</name>
</gene>
<dbReference type="PROSITE" id="PS50801">
    <property type="entry name" value="STAS"/>
    <property type="match status" value="1"/>
</dbReference>
<keyword evidence="3" id="KW-1185">Reference proteome</keyword>
<accession>H1Z119</accession>
<dbReference type="SUPFAM" id="SSF52091">
    <property type="entry name" value="SpoIIaa-like"/>
    <property type="match status" value="1"/>
</dbReference>
<evidence type="ECO:0000259" key="1">
    <source>
        <dbReference type="PROSITE" id="PS50801"/>
    </source>
</evidence>
<dbReference type="OrthoDB" id="117995at2157"/>
<dbReference type="PANTHER" id="PTHR33495">
    <property type="entry name" value="ANTI-SIGMA FACTOR ANTAGONIST TM_1081-RELATED-RELATED"/>
    <property type="match status" value="1"/>
</dbReference>
<dbReference type="RefSeq" id="WP_004076134.1">
    <property type="nucleotide sequence ID" value="NZ_CM001436.1"/>
</dbReference>
<evidence type="ECO:0000313" key="3">
    <source>
        <dbReference type="Proteomes" id="UP000005741"/>
    </source>
</evidence>
<evidence type="ECO:0000313" key="2">
    <source>
        <dbReference type="EMBL" id="EHQ34495.1"/>
    </source>
</evidence>
<sequence length="423" mass="46712">MDIISEREEGILTVLPHGRFDGEGAGVFGEYIRSVLEDDDCNIAVGMAGVPYLSSGGIRIILSVKKQMKKRGGDLVLYSVSEFPVKVLETSGLDGVFRIFDDRYSALKYFRCNSGLNIIEDMALRQKKRPGYSLTIEHISAKKPEMHVSGSIMDLLNSRICESDVVTRDIMGADYSLGLGAMGDCKEDAMVRMGEFVTLKNTIAWFPTDESGLPDYFTVMSSSPGVCYYSGYSAGVRGRFNEIVTITPDDPVRGITAEGVSEEIFALAEERGKHFSGIACVVIWGILSEFSGRRIKKSPLKGNEPENRLRVDHPDNRKEWFFAGDVPEYRGKTMLAFGVLAKRDIVSSGAAESDLIERIIPGGYGGNVFRNIHGVVFSGLSWDDNPDPERRISTAFDEGEVLDVMHVLGSTVFKKVRIGVYYI</sequence>
<dbReference type="EMBL" id="CM001436">
    <property type="protein sequence ID" value="EHQ34495.1"/>
    <property type="molecule type" value="Genomic_DNA"/>
</dbReference>
<protein>
    <submittedName>
        <fullName evidence="2">Anti-anti-sigma factor</fullName>
    </submittedName>
</protein>
<feature type="domain" description="STAS" evidence="1">
    <location>
        <begin position="1"/>
        <end position="110"/>
    </location>
</feature>
<reference evidence="2 3" key="1">
    <citation type="submission" date="2011-10" db="EMBL/GenBank/DDBJ databases">
        <title>The Improved High-Quality Draft genome of Methanoplanus limicola DSM 2279.</title>
        <authorList>
            <consortium name="US DOE Joint Genome Institute (JGI-PGF)"/>
            <person name="Lucas S."/>
            <person name="Copeland A."/>
            <person name="Lapidus A."/>
            <person name="Glavina del Rio T."/>
            <person name="Dalin E."/>
            <person name="Tice H."/>
            <person name="Bruce D."/>
            <person name="Goodwin L."/>
            <person name="Pitluck S."/>
            <person name="Peters L."/>
            <person name="Mikhailova N."/>
            <person name="Lu M."/>
            <person name="Kyrpides N."/>
            <person name="Mavromatis K."/>
            <person name="Ivanova N."/>
            <person name="Markowitz V."/>
            <person name="Cheng J.-F."/>
            <person name="Hugenholtz P."/>
            <person name="Woyke T."/>
            <person name="Wu D."/>
            <person name="Wirth R."/>
            <person name="Brambilla E.-M."/>
            <person name="Klenk H.-P."/>
            <person name="Eisen J.A."/>
        </authorList>
    </citation>
    <scope>NUCLEOTIDE SEQUENCE [LARGE SCALE GENOMIC DNA]</scope>
    <source>
        <strain evidence="2 3">DSM 2279</strain>
    </source>
</reference>
<dbReference type="Gene3D" id="3.30.750.24">
    <property type="entry name" value="STAS domain"/>
    <property type="match status" value="1"/>
</dbReference>
<dbReference type="GO" id="GO:0043856">
    <property type="term" value="F:anti-sigma factor antagonist activity"/>
    <property type="evidence" value="ECO:0007669"/>
    <property type="project" value="TreeGrafter"/>
</dbReference>
<dbReference type="CDD" id="cd07043">
    <property type="entry name" value="STAS_anti-anti-sigma_factors"/>
    <property type="match status" value="1"/>
</dbReference>
<dbReference type="Proteomes" id="UP000005741">
    <property type="component" value="Chromosome"/>
</dbReference>
<proteinExistence type="predicted"/>
<dbReference type="STRING" id="937775.Metlim_0354"/>
<name>H1Z119_9EURY</name>
<dbReference type="HOGENOM" id="CLU_053466_0_0_2"/>
<dbReference type="InterPro" id="IPR002645">
    <property type="entry name" value="STAS_dom"/>
</dbReference>
<dbReference type="AlphaFoldDB" id="H1Z119"/>
<organism evidence="2 3">
    <name type="scientific">Methanoplanus limicola DSM 2279</name>
    <dbReference type="NCBI Taxonomy" id="937775"/>
    <lineage>
        <taxon>Archaea</taxon>
        <taxon>Methanobacteriati</taxon>
        <taxon>Methanobacteriota</taxon>
        <taxon>Stenosarchaea group</taxon>
        <taxon>Methanomicrobia</taxon>
        <taxon>Methanomicrobiales</taxon>
        <taxon>Methanomicrobiaceae</taxon>
        <taxon>Methanoplanus</taxon>
    </lineage>
</organism>